<dbReference type="Proteomes" id="UP001049176">
    <property type="component" value="Chromosome 2"/>
</dbReference>
<feature type="transmembrane region" description="Helical" evidence="2">
    <location>
        <begin position="159"/>
        <end position="181"/>
    </location>
</feature>
<proteinExistence type="predicted"/>
<gene>
    <name evidence="4" type="ORF">E1B28_003637</name>
</gene>
<dbReference type="GeneID" id="66072713"/>
<evidence type="ECO:0000313" key="5">
    <source>
        <dbReference type="Proteomes" id="UP001049176"/>
    </source>
</evidence>
<sequence length="287" mass="30953">MILLVFIILTLRPGVVWALNITFPTPPTAPQNNLFLWQREQFDPTGRVWLRLQKLDDPSGTTSWSDNAVELDLTAPGGNASLDFNRTGLFNIGVFKENDNPNNVRLPTETLQFTVSANPTSAGAVVPSSTLNTSSKVSQLLPSTSAYVSVQLVFSPGTITAITVGVSVALLVAGVLVGVRYQRKKASLSRSLEDPEGKPAHITPFTSPAFSTRETEKEPLVRSPGSPTNSSEETSDNTLNSPGNTQVNVPGCEIIQHEDSGLRLPATPTSKSDYSRPVELPPSYTFF</sequence>
<evidence type="ECO:0000256" key="1">
    <source>
        <dbReference type="SAM" id="MobiDB-lite"/>
    </source>
</evidence>
<evidence type="ECO:0000256" key="3">
    <source>
        <dbReference type="SAM" id="SignalP"/>
    </source>
</evidence>
<name>A0A9P7UWZ3_9AGAR</name>
<feature type="compositionally biased region" description="Polar residues" evidence="1">
    <location>
        <begin position="225"/>
        <end position="248"/>
    </location>
</feature>
<keyword evidence="3" id="KW-0732">Signal</keyword>
<feature type="signal peptide" evidence="3">
    <location>
        <begin position="1"/>
        <end position="18"/>
    </location>
</feature>
<comment type="caution">
    <text evidence="4">The sequence shown here is derived from an EMBL/GenBank/DDBJ whole genome shotgun (WGS) entry which is preliminary data.</text>
</comment>
<feature type="region of interest" description="Disordered" evidence="1">
    <location>
        <begin position="258"/>
        <end position="277"/>
    </location>
</feature>
<keyword evidence="2" id="KW-0472">Membrane</keyword>
<feature type="chain" id="PRO_5040380272" evidence="3">
    <location>
        <begin position="19"/>
        <end position="287"/>
    </location>
</feature>
<keyword evidence="2" id="KW-1133">Transmembrane helix</keyword>
<keyword evidence="5" id="KW-1185">Reference proteome</keyword>
<protein>
    <submittedName>
        <fullName evidence="4">Uncharacterized protein</fullName>
    </submittedName>
</protein>
<evidence type="ECO:0000256" key="2">
    <source>
        <dbReference type="SAM" id="Phobius"/>
    </source>
</evidence>
<dbReference type="RefSeq" id="XP_043012657.1">
    <property type="nucleotide sequence ID" value="XM_043148065.1"/>
</dbReference>
<dbReference type="OrthoDB" id="3018813at2759"/>
<dbReference type="AlphaFoldDB" id="A0A9P7UWZ3"/>
<dbReference type="EMBL" id="CM032182">
    <property type="protein sequence ID" value="KAG7096187.1"/>
    <property type="molecule type" value="Genomic_DNA"/>
</dbReference>
<dbReference type="KEGG" id="more:E1B28_003637"/>
<reference evidence="4" key="1">
    <citation type="journal article" date="2021" name="Genome Biol. Evol.">
        <title>The assembled and annotated genome of the fairy-ring fungus Marasmius oreades.</title>
        <authorList>
            <person name="Hiltunen M."/>
            <person name="Ament-Velasquez S.L."/>
            <person name="Johannesson H."/>
        </authorList>
    </citation>
    <scope>NUCLEOTIDE SEQUENCE</scope>
    <source>
        <strain evidence="4">03SP1</strain>
    </source>
</reference>
<organism evidence="4 5">
    <name type="scientific">Marasmius oreades</name>
    <name type="common">fairy-ring Marasmius</name>
    <dbReference type="NCBI Taxonomy" id="181124"/>
    <lineage>
        <taxon>Eukaryota</taxon>
        <taxon>Fungi</taxon>
        <taxon>Dikarya</taxon>
        <taxon>Basidiomycota</taxon>
        <taxon>Agaricomycotina</taxon>
        <taxon>Agaricomycetes</taxon>
        <taxon>Agaricomycetidae</taxon>
        <taxon>Agaricales</taxon>
        <taxon>Marasmiineae</taxon>
        <taxon>Marasmiaceae</taxon>
        <taxon>Marasmius</taxon>
    </lineage>
</organism>
<accession>A0A9P7UWZ3</accession>
<evidence type="ECO:0000313" key="4">
    <source>
        <dbReference type="EMBL" id="KAG7096187.1"/>
    </source>
</evidence>
<feature type="region of interest" description="Disordered" evidence="1">
    <location>
        <begin position="188"/>
        <end position="249"/>
    </location>
</feature>
<keyword evidence="2" id="KW-0812">Transmembrane</keyword>